<dbReference type="PANTHER" id="PTHR47723">
    <property type="entry name" value="OS05G0353850 PROTEIN"/>
    <property type="match status" value="1"/>
</dbReference>
<organism evidence="3 4">
    <name type="scientific">Hibiscus sabdariffa</name>
    <name type="common">roselle</name>
    <dbReference type="NCBI Taxonomy" id="183260"/>
    <lineage>
        <taxon>Eukaryota</taxon>
        <taxon>Viridiplantae</taxon>
        <taxon>Streptophyta</taxon>
        <taxon>Embryophyta</taxon>
        <taxon>Tracheophyta</taxon>
        <taxon>Spermatophyta</taxon>
        <taxon>Magnoliopsida</taxon>
        <taxon>eudicotyledons</taxon>
        <taxon>Gunneridae</taxon>
        <taxon>Pentapetalae</taxon>
        <taxon>rosids</taxon>
        <taxon>malvids</taxon>
        <taxon>Malvales</taxon>
        <taxon>Malvaceae</taxon>
        <taxon>Malvoideae</taxon>
        <taxon>Hibiscus</taxon>
    </lineage>
</organism>
<sequence length="179" mass="19461">MVTVNGDWDWSRLNLILLVHVISHIVVIPPPNVLLGRDLPGWRNIHGVGSFANAVENSQLSANYVAAFSSSRSGVDVRRTSDFMWQRPPERCIKANSDGAMHPSSGKTTTGGVLRDDRGGNALVDALHELLDHQWKTRIRHIFREITGVADGPAAMSHGAPVAGLKFPCVPSELADLVE</sequence>
<dbReference type="PANTHER" id="PTHR47723:SF19">
    <property type="entry name" value="POLYNUCLEOTIDYL TRANSFERASE, RIBONUCLEASE H-LIKE SUPERFAMILY PROTEIN"/>
    <property type="match status" value="1"/>
</dbReference>
<dbReference type="InterPro" id="IPR053151">
    <property type="entry name" value="RNase_H-like"/>
</dbReference>
<evidence type="ECO:0000313" key="4">
    <source>
        <dbReference type="Proteomes" id="UP001396334"/>
    </source>
</evidence>
<dbReference type="EMBL" id="JBBPBN010002523">
    <property type="protein sequence ID" value="KAK8475493.1"/>
    <property type="molecule type" value="Genomic_DNA"/>
</dbReference>
<feature type="region of interest" description="Disordered" evidence="1">
    <location>
        <begin position="94"/>
        <end position="115"/>
    </location>
</feature>
<evidence type="ECO:0000256" key="2">
    <source>
        <dbReference type="SAM" id="Phobius"/>
    </source>
</evidence>
<comment type="caution">
    <text evidence="3">The sequence shown here is derived from an EMBL/GenBank/DDBJ whole genome shotgun (WGS) entry which is preliminary data.</text>
</comment>
<keyword evidence="4" id="KW-1185">Reference proteome</keyword>
<dbReference type="Proteomes" id="UP001396334">
    <property type="component" value="Unassembled WGS sequence"/>
</dbReference>
<proteinExistence type="predicted"/>
<evidence type="ECO:0000256" key="1">
    <source>
        <dbReference type="SAM" id="MobiDB-lite"/>
    </source>
</evidence>
<evidence type="ECO:0000313" key="3">
    <source>
        <dbReference type="EMBL" id="KAK8475493.1"/>
    </source>
</evidence>
<keyword evidence="2" id="KW-1133">Transmembrane helix</keyword>
<gene>
    <name evidence="3" type="ORF">V6N11_061943</name>
</gene>
<reference evidence="3 4" key="1">
    <citation type="journal article" date="2024" name="G3 (Bethesda)">
        <title>Genome assembly of Hibiscus sabdariffa L. provides insights into metabolisms of medicinal natural products.</title>
        <authorList>
            <person name="Kim T."/>
        </authorList>
    </citation>
    <scope>NUCLEOTIDE SEQUENCE [LARGE SCALE GENOMIC DNA]</scope>
    <source>
        <strain evidence="3">TK-2024</strain>
        <tissue evidence="3">Old leaves</tissue>
    </source>
</reference>
<keyword evidence="2" id="KW-0812">Transmembrane</keyword>
<protein>
    <submittedName>
        <fullName evidence="3">Uncharacterized protein</fullName>
    </submittedName>
</protein>
<feature type="transmembrane region" description="Helical" evidence="2">
    <location>
        <begin position="15"/>
        <end position="35"/>
    </location>
</feature>
<accession>A0ABR1Z7B0</accession>
<name>A0ABR1Z7B0_9ROSI</name>
<keyword evidence="2" id="KW-0472">Membrane</keyword>